<dbReference type="EC" id="2.7.13.3" evidence="3"/>
<dbReference type="InterPro" id="IPR050980">
    <property type="entry name" value="2C_sensor_his_kinase"/>
</dbReference>
<feature type="domain" description="Histidine kinase" evidence="17">
    <location>
        <begin position="324"/>
        <end position="526"/>
    </location>
</feature>
<evidence type="ECO:0000256" key="9">
    <source>
        <dbReference type="ARBA" id="ARBA00022741"/>
    </source>
</evidence>
<feature type="domain" description="HAMP" evidence="18">
    <location>
        <begin position="264"/>
        <end position="316"/>
    </location>
</feature>
<keyword evidence="20" id="KW-1185">Reference proteome</keyword>
<dbReference type="SMART" id="SM00387">
    <property type="entry name" value="HATPase_c"/>
    <property type="match status" value="1"/>
</dbReference>
<evidence type="ECO:0000256" key="16">
    <source>
        <dbReference type="SAM" id="Phobius"/>
    </source>
</evidence>
<comment type="catalytic activity">
    <reaction evidence="1">
        <text>ATP + protein L-histidine = ADP + protein N-phospho-L-histidine.</text>
        <dbReference type="EC" id="2.7.13.3"/>
    </reaction>
</comment>
<gene>
    <name evidence="19" type="ORF">SAMN02927928_1588</name>
</gene>
<keyword evidence="8 16" id="KW-0812">Transmembrane</keyword>
<feature type="transmembrane region" description="Helical" evidence="16">
    <location>
        <begin position="18"/>
        <end position="42"/>
    </location>
</feature>
<evidence type="ECO:0000256" key="7">
    <source>
        <dbReference type="ARBA" id="ARBA00022679"/>
    </source>
</evidence>
<evidence type="ECO:0000256" key="11">
    <source>
        <dbReference type="ARBA" id="ARBA00022840"/>
    </source>
</evidence>
<dbReference type="SMART" id="SM00304">
    <property type="entry name" value="HAMP"/>
    <property type="match status" value="1"/>
</dbReference>
<evidence type="ECO:0000313" key="19">
    <source>
        <dbReference type="EMBL" id="SCW49147.1"/>
    </source>
</evidence>
<dbReference type="PRINTS" id="PR00344">
    <property type="entry name" value="BCTRLSENSOR"/>
</dbReference>
<dbReference type="InterPro" id="IPR003594">
    <property type="entry name" value="HATPase_dom"/>
</dbReference>
<dbReference type="InterPro" id="IPR003660">
    <property type="entry name" value="HAMP_dom"/>
</dbReference>
<dbReference type="GO" id="GO:0000155">
    <property type="term" value="F:phosphorelay sensor kinase activity"/>
    <property type="evidence" value="ECO:0007669"/>
    <property type="project" value="InterPro"/>
</dbReference>
<dbReference type="PANTHER" id="PTHR44936:SF5">
    <property type="entry name" value="SENSOR HISTIDINE KINASE ENVZ"/>
    <property type="match status" value="1"/>
</dbReference>
<evidence type="ECO:0000256" key="1">
    <source>
        <dbReference type="ARBA" id="ARBA00000085"/>
    </source>
</evidence>
<keyword evidence="4" id="KW-1003">Cell membrane</keyword>
<dbReference type="Gene3D" id="1.10.287.130">
    <property type="match status" value="1"/>
</dbReference>
<dbReference type="InterPro" id="IPR003661">
    <property type="entry name" value="HisK_dim/P_dom"/>
</dbReference>
<evidence type="ECO:0000256" key="3">
    <source>
        <dbReference type="ARBA" id="ARBA00012438"/>
    </source>
</evidence>
<dbReference type="InterPro" id="IPR036890">
    <property type="entry name" value="HATPase_C_sf"/>
</dbReference>
<evidence type="ECO:0000256" key="5">
    <source>
        <dbReference type="ARBA" id="ARBA00022519"/>
    </source>
</evidence>
<keyword evidence="7" id="KW-0808">Transferase</keyword>
<evidence type="ECO:0000256" key="14">
    <source>
        <dbReference type="ARBA" id="ARBA00023136"/>
    </source>
</evidence>
<keyword evidence="13" id="KW-0902">Two-component regulatory system</keyword>
<keyword evidence="11" id="KW-0067">ATP-binding</keyword>
<dbReference type="SUPFAM" id="SSF55874">
    <property type="entry name" value="ATPase domain of HSP90 chaperone/DNA topoisomerase II/histidine kinase"/>
    <property type="match status" value="1"/>
</dbReference>
<dbReference type="InterPro" id="IPR005467">
    <property type="entry name" value="His_kinase_dom"/>
</dbReference>
<evidence type="ECO:0000259" key="18">
    <source>
        <dbReference type="PROSITE" id="PS50885"/>
    </source>
</evidence>
<name>A0A1G4QXJ8_9CAUL</name>
<comment type="subcellular location">
    <subcellularLocation>
        <location evidence="2">Cell inner membrane</location>
        <topology evidence="2">Multi-pass membrane protein</topology>
    </subcellularLocation>
</comment>
<evidence type="ECO:0000256" key="15">
    <source>
        <dbReference type="SAM" id="MobiDB-lite"/>
    </source>
</evidence>
<dbReference type="STRING" id="260084.SAMN02927928_1588"/>
<dbReference type="Gene3D" id="3.30.565.10">
    <property type="entry name" value="Histidine kinase-like ATPase, C-terminal domain"/>
    <property type="match status" value="1"/>
</dbReference>
<evidence type="ECO:0000256" key="10">
    <source>
        <dbReference type="ARBA" id="ARBA00022777"/>
    </source>
</evidence>
<dbReference type="PROSITE" id="PS50109">
    <property type="entry name" value="HIS_KIN"/>
    <property type="match status" value="1"/>
</dbReference>
<dbReference type="Pfam" id="PF02518">
    <property type="entry name" value="HATPase_c"/>
    <property type="match status" value="1"/>
</dbReference>
<feature type="transmembrane region" description="Helical" evidence="16">
    <location>
        <begin position="244"/>
        <end position="262"/>
    </location>
</feature>
<dbReference type="EMBL" id="FMTS01000001">
    <property type="protein sequence ID" value="SCW49147.1"/>
    <property type="molecule type" value="Genomic_DNA"/>
</dbReference>
<dbReference type="CDD" id="cd00075">
    <property type="entry name" value="HATPase"/>
    <property type="match status" value="1"/>
</dbReference>
<dbReference type="GO" id="GO:0005886">
    <property type="term" value="C:plasma membrane"/>
    <property type="evidence" value="ECO:0007669"/>
    <property type="project" value="UniProtKB-SubCell"/>
</dbReference>
<dbReference type="InterPro" id="IPR036097">
    <property type="entry name" value="HisK_dim/P_sf"/>
</dbReference>
<evidence type="ECO:0000256" key="4">
    <source>
        <dbReference type="ARBA" id="ARBA00022475"/>
    </source>
</evidence>
<protein>
    <recommendedName>
        <fullName evidence="3">histidine kinase</fullName>
        <ecNumber evidence="3">2.7.13.3</ecNumber>
    </recommendedName>
</protein>
<keyword evidence="14 16" id="KW-0472">Membrane</keyword>
<dbReference type="InterPro" id="IPR004358">
    <property type="entry name" value="Sig_transdc_His_kin-like_C"/>
</dbReference>
<keyword evidence="12 16" id="KW-1133">Transmembrane helix</keyword>
<keyword evidence="9" id="KW-0547">Nucleotide-binding</keyword>
<evidence type="ECO:0000256" key="8">
    <source>
        <dbReference type="ARBA" id="ARBA00022692"/>
    </source>
</evidence>
<keyword evidence="10 19" id="KW-0418">Kinase</keyword>
<dbReference type="Proteomes" id="UP000199150">
    <property type="component" value="Unassembled WGS sequence"/>
</dbReference>
<organism evidence="19 20">
    <name type="scientific">Asticcacaulis taihuensis</name>
    <dbReference type="NCBI Taxonomy" id="260084"/>
    <lineage>
        <taxon>Bacteria</taxon>
        <taxon>Pseudomonadati</taxon>
        <taxon>Pseudomonadota</taxon>
        <taxon>Alphaproteobacteria</taxon>
        <taxon>Caulobacterales</taxon>
        <taxon>Caulobacteraceae</taxon>
        <taxon>Asticcacaulis</taxon>
    </lineage>
</organism>
<dbReference type="AlphaFoldDB" id="A0A1G4QXJ8"/>
<dbReference type="CDD" id="cd00082">
    <property type="entry name" value="HisKA"/>
    <property type="match status" value="1"/>
</dbReference>
<reference evidence="20" key="1">
    <citation type="submission" date="2016-10" db="EMBL/GenBank/DDBJ databases">
        <authorList>
            <person name="Varghese N."/>
            <person name="Submissions S."/>
        </authorList>
    </citation>
    <scope>NUCLEOTIDE SEQUENCE [LARGE SCALE GENOMIC DNA]</scope>
    <source>
        <strain evidence="20">CGMCC 1.3431</strain>
    </source>
</reference>
<dbReference type="PROSITE" id="PS50885">
    <property type="entry name" value="HAMP"/>
    <property type="match status" value="1"/>
</dbReference>
<keyword evidence="6" id="KW-0597">Phosphoprotein</keyword>
<dbReference type="Pfam" id="PF00672">
    <property type="entry name" value="HAMP"/>
    <property type="match status" value="1"/>
</dbReference>
<sequence length="527" mass="57450">MSPLSAAPSRTQLISLPIFWQVMGLSLAVLVLALVIPVLVVLKAPEPPPSGYSLTEAVTALKTGEVRLQNGHRLKAITVSARPAFIDKAPDATDSRALRTYNFQAGIAQKLAAELHVPTDTVFVHIQPHRRFDGGPRTFAFQRDGFPAAGPNVMTSQAPPNDFPRLDQGPDQAQGAHEGPASDMPPADRAFNPGFGGNRVVTFNGETRADIFYPAFSAAWQLKDGTWRVITPPRELIAPWQERLLLGFVLTALLILPLAWWLSQRLSRPIIAFSEAASKLSVEDNAPPVLSVGPREVRAAAEVLNEMQARIRKQVESRTMLMAAIAHDLKTPLARMRLRIEDVPAPLREKLNNDIAHMDGLIRSAMSFTSAHKMNETLRPLDFSALVDSLSDDLCAVCDMDPARIEDNIMVRGDAVALKRILINLVENAGRYAGGCRIELARRGNKAELRVIDNGPGLPSEALETVFEPFYRLESSRNRDTGGTGLGLSVARALTEAQGGTLTATNRYEGTDIVGLELLMVLPILAR</sequence>
<keyword evidence="5" id="KW-0997">Cell inner membrane</keyword>
<evidence type="ECO:0000256" key="13">
    <source>
        <dbReference type="ARBA" id="ARBA00023012"/>
    </source>
</evidence>
<dbReference type="RefSeq" id="WP_245678883.1">
    <property type="nucleotide sequence ID" value="NZ_CBCRYE010000001.1"/>
</dbReference>
<accession>A0A1G4QXJ8</accession>
<evidence type="ECO:0000256" key="6">
    <source>
        <dbReference type="ARBA" id="ARBA00022553"/>
    </source>
</evidence>
<dbReference type="GO" id="GO:0005524">
    <property type="term" value="F:ATP binding"/>
    <property type="evidence" value="ECO:0007669"/>
    <property type="project" value="UniProtKB-KW"/>
</dbReference>
<dbReference type="PANTHER" id="PTHR44936">
    <property type="entry name" value="SENSOR PROTEIN CREC"/>
    <property type="match status" value="1"/>
</dbReference>
<dbReference type="SUPFAM" id="SSF47384">
    <property type="entry name" value="Homodimeric domain of signal transducing histidine kinase"/>
    <property type="match status" value="1"/>
</dbReference>
<feature type="region of interest" description="Disordered" evidence="15">
    <location>
        <begin position="144"/>
        <end position="187"/>
    </location>
</feature>
<proteinExistence type="predicted"/>
<evidence type="ECO:0000256" key="2">
    <source>
        <dbReference type="ARBA" id="ARBA00004429"/>
    </source>
</evidence>
<evidence type="ECO:0000256" key="12">
    <source>
        <dbReference type="ARBA" id="ARBA00022989"/>
    </source>
</evidence>
<evidence type="ECO:0000259" key="17">
    <source>
        <dbReference type="PROSITE" id="PS50109"/>
    </source>
</evidence>
<evidence type="ECO:0000313" key="20">
    <source>
        <dbReference type="Proteomes" id="UP000199150"/>
    </source>
</evidence>